<organism evidence="2 3">
    <name type="scientific">Hanseniaspora valbyensis NRRL Y-1626</name>
    <dbReference type="NCBI Taxonomy" id="766949"/>
    <lineage>
        <taxon>Eukaryota</taxon>
        <taxon>Fungi</taxon>
        <taxon>Dikarya</taxon>
        <taxon>Ascomycota</taxon>
        <taxon>Saccharomycotina</taxon>
        <taxon>Saccharomycetes</taxon>
        <taxon>Saccharomycodales</taxon>
        <taxon>Saccharomycodaceae</taxon>
        <taxon>Hanseniaspora</taxon>
    </lineage>
</organism>
<comment type="caution">
    <text evidence="2">The sequence shown here is derived from an EMBL/GenBank/DDBJ whole genome shotgun (WGS) entry which is preliminary data.</text>
</comment>
<dbReference type="AlphaFoldDB" id="A0A1B7TDV9"/>
<proteinExistence type="predicted"/>
<evidence type="ECO:0000256" key="1">
    <source>
        <dbReference type="SAM" id="MobiDB-lite"/>
    </source>
</evidence>
<dbReference type="Proteomes" id="UP000092321">
    <property type="component" value="Unassembled WGS sequence"/>
</dbReference>
<reference evidence="3" key="1">
    <citation type="journal article" date="2016" name="Proc. Natl. Acad. Sci. U.S.A.">
        <title>Comparative genomics of biotechnologically important yeasts.</title>
        <authorList>
            <person name="Riley R."/>
            <person name="Haridas S."/>
            <person name="Wolfe K.H."/>
            <person name="Lopes M.R."/>
            <person name="Hittinger C.T."/>
            <person name="Goeker M."/>
            <person name="Salamov A.A."/>
            <person name="Wisecaver J.H."/>
            <person name="Long T.M."/>
            <person name="Calvey C.H."/>
            <person name="Aerts A.L."/>
            <person name="Barry K.W."/>
            <person name="Choi C."/>
            <person name="Clum A."/>
            <person name="Coughlan A.Y."/>
            <person name="Deshpande S."/>
            <person name="Douglass A.P."/>
            <person name="Hanson S.J."/>
            <person name="Klenk H.-P."/>
            <person name="LaButti K.M."/>
            <person name="Lapidus A."/>
            <person name="Lindquist E.A."/>
            <person name="Lipzen A.M."/>
            <person name="Meier-Kolthoff J.P."/>
            <person name="Ohm R.A."/>
            <person name="Otillar R.P."/>
            <person name="Pangilinan J.L."/>
            <person name="Peng Y."/>
            <person name="Rokas A."/>
            <person name="Rosa C.A."/>
            <person name="Scheuner C."/>
            <person name="Sibirny A.A."/>
            <person name="Slot J.C."/>
            <person name="Stielow J.B."/>
            <person name="Sun H."/>
            <person name="Kurtzman C.P."/>
            <person name="Blackwell M."/>
            <person name="Grigoriev I.V."/>
            <person name="Jeffries T.W."/>
        </authorList>
    </citation>
    <scope>NUCLEOTIDE SEQUENCE [LARGE SCALE GENOMIC DNA]</scope>
    <source>
        <strain evidence="3">NRRL Y-1626</strain>
    </source>
</reference>
<feature type="region of interest" description="Disordered" evidence="1">
    <location>
        <begin position="237"/>
        <end position="256"/>
    </location>
</feature>
<dbReference type="EMBL" id="LXPE01000012">
    <property type="protein sequence ID" value="OBA26888.1"/>
    <property type="molecule type" value="Genomic_DNA"/>
</dbReference>
<keyword evidence="3" id="KW-1185">Reference proteome</keyword>
<gene>
    <name evidence="2" type="ORF">HANVADRAFT_52676</name>
</gene>
<feature type="region of interest" description="Disordered" evidence="1">
    <location>
        <begin position="195"/>
        <end position="227"/>
    </location>
</feature>
<dbReference type="OrthoDB" id="3973268at2759"/>
<accession>A0A1B7TDV9</accession>
<feature type="region of interest" description="Disordered" evidence="1">
    <location>
        <begin position="73"/>
        <end position="100"/>
    </location>
</feature>
<feature type="compositionally biased region" description="Basic and acidic residues" evidence="1">
    <location>
        <begin position="73"/>
        <end position="82"/>
    </location>
</feature>
<sequence length="387" mass="44453">MVNAEKTDSSKRDLHKRLSQMEFEINELNDILTENIDSSKKKRLASNGSRVVSDDLHSLEESIVNDKIDFSLNGKDEIKPESPIDNNKSPTSPTNLTKANSDWVVYTNQEGRRIHEITVKQKIQEIEKNPVFESESSNESESPKTTTPKTEAPKTTTPKTLSVPVNVVVSTKKNKSLENIPRVIVGKKEEVKTAKLNNNTNNNDATKMFKPQKDSIYNNQPKKNPFRVVSVKTSNTLKYEKDDKSDSTAQGTNNDNNDERAAFIARSPSPEPINSPPEDVEEIRKTFEEIEIPSDMNIMLSLHDHLCKKINKLITEIEYVDKIVNNHYSYSLTFDELYQFKNGNRILKNYLDKKYKQKYELELRLSSKFRKLKNEDKMNASLFFSNR</sequence>
<feature type="compositionally biased region" description="Low complexity" evidence="1">
    <location>
        <begin position="133"/>
        <end position="158"/>
    </location>
</feature>
<evidence type="ECO:0000313" key="2">
    <source>
        <dbReference type="EMBL" id="OBA26888.1"/>
    </source>
</evidence>
<feature type="compositionally biased region" description="Polar residues" evidence="1">
    <location>
        <begin position="84"/>
        <end position="100"/>
    </location>
</feature>
<name>A0A1B7TDV9_9ASCO</name>
<evidence type="ECO:0000313" key="3">
    <source>
        <dbReference type="Proteomes" id="UP000092321"/>
    </source>
</evidence>
<feature type="region of interest" description="Disordered" evidence="1">
    <location>
        <begin position="128"/>
        <end position="158"/>
    </location>
</feature>
<protein>
    <submittedName>
        <fullName evidence="2">Uncharacterized protein</fullName>
    </submittedName>
</protein>